<dbReference type="Proteomes" id="UP000321926">
    <property type="component" value="Unassembled WGS sequence"/>
</dbReference>
<comment type="catalytic activity">
    <reaction evidence="1">
        <text>Endohydrolysis of (1-&gt;4)-beta-D-xylosidic linkages in xylans.</text>
        <dbReference type="EC" id="3.2.1.8"/>
    </reaction>
</comment>
<feature type="domain" description="GH10" evidence="11">
    <location>
        <begin position="459"/>
        <end position="699"/>
    </location>
</feature>
<dbReference type="SUPFAM" id="SSF49785">
    <property type="entry name" value="Galactose-binding domain-like"/>
    <property type="match status" value="2"/>
</dbReference>
<dbReference type="EC" id="3.2.1.8" evidence="3"/>
<keyword evidence="9 12" id="KW-0326">Glycosidase</keyword>
<dbReference type="Gene3D" id="2.60.120.260">
    <property type="entry name" value="Galactose-binding domain-like"/>
    <property type="match status" value="2"/>
</dbReference>
<dbReference type="InterPro" id="IPR001000">
    <property type="entry name" value="GH10_dom"/>
</dbReference>
<keyword evidence="8" id="KW-0119">Carbohydrate metabolism</keyword>
<evidence type="ECO:0000259" key="11">
    <source>
        <dbReference type="SMART" id="SM00633"/>
    </source>
</evidence>
<evidence type="ECO:0000256" key="7">
    <source>
        <dbReference type="ARBA" id="ARBA00022801"/>
    </source>
</evidence>
<keyword evidence="7 12" id="KW-0378">Hydrolase</keyword>
<keyword evidence="5" id="KW-0732">Signal</keyword>
<dbReference type="InterPro" id="IPR008979">
    <property type="entry name" value="Galactose-bd-like_sf"/>
</dbReference>
<sequence length="703" mass="76680">MKHLYKIWLCVTGLVMATACEHEPLEYHVEKPLSFEAQEEIDAYADLKTYINREANPAFKLGAGIASADYMAKGVMYRLINRNFDEVTPRTELNHGAIVQSNGSLSLGNAELLLSTVKAGGGAVYGQSLTWHLNQNAAYLKGLLTPLIVESPAYVNSLNLSGLASGTLQGWTATNGVSVVENEGMGGGKAVKLVSGNGASQPQDLQLVSPEITVVPGKEYEVICYIKSDKPGEGRIAFEGLNNNTPEVDWMNTGRAMATFATGPGWKEIKFRIRDFQSDKIKLHFDLGYSPDVTYLLDAKNFYVYDTQGERIVNNLVPDGDFETGAGFGGWGNGSTRGVTEAGMGVQGGKAFWVTNPTKTGGFWEVQTLYELPGGPLQNGKVYNLSFWVKGTTEGVIRPEMQSSDYSSNGFGQVNVTTEWKHVQLATTINAATRSRFVISYGEFAGTVYLDKIVLTMEGATTGGETTVVEKTPQEKKAILSGHMEHWISGMVKNLSPYVNAWNVVKEPLDDANPAELRTGAGKANLAADEFYWQEYMGRDYGVQAFKLAKEHGDANALLFISDNNLHSNLNKCSELIKYVEYLESQGAKVDGIGTQMRISIDTNKDGIREMLELLAATGKHVRISEFEVALGVAANAATEAHYTAQKEMYKYVVEKYMEIIPAGKRYGITAWSPTADPTGLWTSGLNRKPAYSGFADALDGSK</sequence>
<comment type="similarity">
    <text evidence="2">Belongs to the glycosyl hydrolase 10 (cellulase F) family.</text>
</comment>
<name>A0A5C8K9P1_9BACT</name>
<evidence type="ECO:0000313" key="13">
    <source>
        <dbReference type="Proteomes" id="UP000321926"/>
    </source>
</evidence>
<dbReference type="InterPro" id="IPR044846">
    <property type="entry name" value="GH10"/>
</dbReference>
<dbReference type="AlphaFoldDB" id="A0A5C8K9P1"/>
<dbReference type="RefSeq" id="WP_147921263.1">
    <property type="nucleotide sequence ID" value="NZ_VRTY01000024.1"/>
</dbReference>
<dbReference type="SMART" id="SM00633">
    <property type="entry name" value="Glyco_10"/>
    <property type="match status" value="1"/>
</dbReference>
<dbReference type="Gene3D" id="3.20.20.80">
    <property type="entry name" value="Glycosidases"/>
    <property type="match status" value="2"/>
</dbReference>
<comment type="caution">
    <text evidence="12">The sequence shown here is derived from an EMBL/GenBank/DDBJ whole genome shotgun (WGS) entry which is preliminary data.</text>
</comment>
<dbReference type="InterPro" id="IPR003305">
    <property type="entry name" value="CenC_carb-bd"/>
</dbReference>
<dbReference type="GO" id="GO:0031176">
    <property type="term" value="F:endo-1,4-beta-xylanase activity"/>
    <property type="evidence" value="ECO:0007669"/>
    <property type="project" value="UniProtKB-EC"/>
</dbReference>
<dbReference type="PANTHER" id="PTHR31490">
    <property type="entry name" value="GLYCOSYL HYDROLASE"/>
    <property type="match status" value="1"/>
</dbReference>
<dbReference type="GO" id="GO:0045493">
    <property type="term" value="P:xylan catabolic process"/>
    <property type="evidence" value="ECO:0007669"/>
    <property type="project" value="UniProtKB-KW"/>
</dbReference>
<evidence type="ECO:0000256" key="4">
    <source>
        <dbReference type="ARBA" id="ARBA00022651"/>
    </source>
</evidence>
<keyword evidence="10" id="KW-0624">Polysaccharide degradation</keyword>
<evidence type="ECO:0000256" key="8">
    <source>
        <dbReference type="ARBA" id="ARBA00023277"/>
    </source>
</evidence>
<gene>
    <name evidence="12" type="ORF">FVR03_08225</name>
</gene>
<evidence type="ECO:0000256" key="9">
    <source>
        <dbReference type="ARBA" id="ARBA00023295"/>
    </source>
</evidence>
<protein>
    <recommendedName>
        <fullName evidence="3">endo-1,4-beta-xylanase</fullName>
        <ecNumber evidence="3">3.2.1.8</ecNumber>
    </recommendedName>
</protein>
<keyword evidence="13" id="KW-1185">Reference proteome</keyword>
<evidence type="ECO:0000256" key="3">
    <source>
        <dbReference type="ARBA" id="ARBA00012590"/>
    </source>
</evidence>
<evidence type="ECO:0000256" key="6">
    <source>
        <dbReference type="ARBA" id="ARBA00022737"/>
    </source>
</evidence>
<organism evidence="12 13">
    <name type="scientific">Pontibacter qinzhouensis</name>
    <dbReference type="NCBI Taxonomy" id="2603253"/>
    <lineage>
        <taxon>Bacteria</taxon>
        <taxon>Pseudomonadati</taxon>
        <taxon>Bacteroidota</taxon>
        <taxon>Cytophagia</taxon>
        <taxon>Cytophagales</taxon>
        <taxon>Hymenobacteraceae</taxon>
        <taxon>Pontibacter</taxon>
    </lineage>
</organism>
<evidence type="ECO:0000256" key="10">
    <source>
        <dbReference type="ARBA" id="ARBA00023326"/>
    </source>
</evidence>
<reference evidence="12 13" key="1">
    <citation type="submission" date="2019-08" db="EMBL/GenBank/DDBJ databases">
        <authorList>
            <person name="Shi S."/>
        </authorList>
    </citation>
    <scope>NUCLEOTIDE SEQUENCE [LARGE SCALE GENOMIC DNA]</scope>
    <source>
        <strain evidence="12 13">GY10130</strain>
    </source>
</reference>
<keyword evidence="4 12" id="KW-0858">Xylan degradation</keyword>
<dbReference type="Pfam" id="PF02018">
    <property type="entry name" value="CBM_4_9"/>
    <property type="match status" value="2"/>
</dbReference>
<dbReference type="PANTHER" id="PTHR31490:SF88">
    <property type="entry name" value="BETA-XYLANASE"/>
    <property type="match status" value="1"/>
</dbReference>
<dbReference type="OrthoDB" id="1032269at2"/>
<evidence type="ECO:0000256" key="2">
    <source>
        <dbReference type="ARBA" id="ARBA00007495"/>
    </source>
</evidence>
<evidence type="ECO:0000256" key="5">
    <source>
        <dbReference type="ARBA" id="ARBA00022729"/>
    </source>
</evidence>
<dbReference type="InterPro" id="IPR017853">
    <property type="entry name" value="GH"/>
</dbReference>
<keyword evidence="6" id="KW-0677">Repeat</keyword>
<dbReference type="SUPFAM" id="SSF51445">
    <property type="entry name" value="(Trans)glycosidases"/>
    <property type="match status" value="1"/>
</dbReference>
<evidence type="ECO:0000313" key="12">
    <source>
        <dbReference type="EMBL" id="TXK48147.1"/>
    </source>
</evidence>
<accession>A0A5C8K9P1</accession>
<evidence type="ECO:0000256" key="1">
    <source>
        <dbReference type="ARBA" id="ARBA00000681"/>
    </source>
</evidence>
<proteinExistence type="inferred from homology"/>
<dbReference type="PROSITE" id="PS51257">
    <property type="entry name" value="PROKAR_LIPOPROTEIN"/>
    <property type="match status" value="1"/>
</dbReference>
<dbReference type="Pfam" id="PF00331">
    <property type="entry name" value="Glyco_hydro_10"/>
    <property type="match status" value="1"/>
</dbReference>
<dbReference type="EMBL" id="VRTY01000024">
    <property type="protein sequence ID" value="TXK48147.1"/>
    <property type="molecule type" value="Genomic_DNA"/>
</dbReference>